<dbReference type="Proteomes" id="UP000823749">
    <property type="component" value="Chromosome 11"/>
</dbReference>
<name>A0AAV6IBJ8_9ERIC</name>
<feature type="compositionally biased region" description="Basic and acidic residues" evidence="1">
    <location>
        <begin position="209"/>
        <end position="220"/>
    </location>
</feature>
<feature type="compositionally biased region" description="Polar residues" evidence="1">
    <location>
        <begin position="21"/>
        <end position="30"/>
    </location>
</feature>
<feature type="region of interest" description="Disordered" evidence="1">
    <location>
        <begin position="146"/>
        <end position="240"/>
    </location>
</feature>
<feature type="compositionally biased region" description="Basic and acidic residues" evidence="1">
    <location>
        <begin position="65"/>
        <end position="77"/>
    </location>
</feature>
<dbReference type="EMBL" id="JACTNZ010000011">
    <property type="protein sequence ID" value="KAG5524837.1"/>
    <property type="molecule type" value="Genomic_DNA"/>
</dbReference>
<comment type="caution">
    <text evidence="3">The sequence shown here is derived from an EMBL/GenBank/DDBJ whole genome shotgun (WGS) entry which is preliminary data.</text>
</comment>
<evidence type="ECO:0000256" key="1">
    <source>
        <dbReference type="SAM" id="MobiDB-lite"/>
    </source>
</evidence>
<dbReference type="GO" id="GO:0003676">
    <property type="term" value="F:nucleic acid binding"/>
    <property type="evidence" value="ECO:0007669"/>
    <property type="project" value="InterPro"/>
</dbReference>
<feature type="region of interest" description="Disordered" evidence="1">
    <location>
        <begin position="339"/>
        <end position="382"/>
    </location>
</feature>
<dbReference type="InterPro" id="IPR000467">
    <property type="entry name" value="G_patch_dom"/>
</dbReference>
<proteinExistence type="predicted"/>
<reference evidence="3" key="1">
    <citation type="submission" date="2020-08" db="EMBL/GenBank/DDBJ databases">
        <title>Plant Genome Project.</title>
        <authorList>
            <person name="Zhang R.-G."/>
        </authorList>
    </citation>
    <scope>NUCLEOTIDE SEQUENCE</scope>
    <source>
        <strain evidence="3">WSP0</strain>
        <tissue evidence="3">Leaf</tissue>
    </source>
</reference>
<keyword evidence="4" id="KW-1185">Reference proteome</keyword>
<feature type="compositionally biased region" description="Basic and acidic residues" evidence="1">
    <location>
        <begin position="151"/>
        <end position="166"/>
    </location>
</feature>
<evidence type="ECO:0000313" key="4">
    <source>
        <dbReference type="Proteomes" id="UP000823749"/>
    </source>
</evidence>
<gene>
    <name evidence="3" type="ORF">RHGRI_031490</name>
</gene>
<dbReference type="PROSITE" id="PS50174">
    <property type="entry name" value="G_PATCH"/>
    <property type="match status" value="1"/>
</dbReference>
<feature type="domain" description="G-patch" evidence="2">
    <location>
        <begin position="261"/>
        <end position="291"/>
    </location>
</feature>
<dbReference type="AlphaFoldDB" id="A0AAV6IBJ8"/>
<feature type="compositionally biased region" description="Polar residues" evidence="1">
    <location>
        <begin position="83"/>
        <end position="93"/>
    </location>
</feature>
<protein>
    <recommendedName>
        <fullName evidence="2">G-patch domain-containing protein</fullName>
    </recommendedName>
</protein>
<organism evidence="3 4">
    <name type="scientific">Rhododendron griersonianum</name>
    <dbReference type="NCBI Taxonomy" id="479676"/>
    <lineage>
        <taxon>Eukaryota</taxon>
        <taxon>Viridiplantae</taxon>
        <taxon>Streptophyta</taxon>
        <taxon>Embryophyta</taxon>
        <taxon>Tracheophyta</taxon>
        <taxon>Spermatophyta</taxon>
        <taxon>Magnoliopsida</taxon>
        <taxon>eudicotyledons</taxon>
        <taxon>Gunneridae</taxon>
        <taxon>Pentapetalae</taxon>
        <taxon>asterids</taxon>
        <taxon>Ericales</taxon>
        <taxon>Ericaceae</taxon>
        <taxon>Ericoideae</taxon>
        <taxon>Rhodoreae</taxon>
        <taxon>Rhododendron</taxon>
    </lineage>
</organism>
<sequence>MSDNRGIGKRRKWKEPIEGHASSSSTQRPDISNVEEPEEGLESGKIKILAESGVVNSGRSVEGMETMKKPDGEKGKEVGSPAMKQNQHGAIQNSSEPSSWSSECSMISIPTAKLYCFDDHKLNIMNYDHENGRNIKIIAESGVVNSGRSVKGKERMKKPDGEKGKEVGSPAKKQKQHGDIQNSSEPSRKIKIMAESGVVDSGRSVKGMETMKKPDGEKGNEVGSSAKEQKQQSYGDIQNSSEQRRFLRARALKLAPWLQFSKPWAFEYLVSRGWEGGGLGMRGDGLIEPIEDQCFSNFGDEEIEDQCFSDVGDEEIEDQCFSDFGDEEKVWGEDKLWGLGYEDKEGGGREEEKERGGREEEKGGGGSFEFGEGEAEEKEKEK</sequence>
<feature type="compositionally biased region" description="Basic and acidic residues" evidence="1">
    <location>
        <begin position="339"/>
        <end position="363"/>
    </location>
</feature>
<evidence type="ECO:0000313" key="3">
    <source>
        <dbReference type="EMBL" id="KAG5524837.1"/>
    </source>
</evidence>
<feature type="region of interest" description="Disordered" evidence="1">
    <location>
        <begin position="1"/>
        <end position="102"/>
    </location>
</feature>
<feature type="compositionally biased region" description="Polar residues" evidence="1">
    <location>
        <begin position="231"/>
        <end position="240"/>
    </location>
</feature>
<evidence type="ECO:0000259" key="2">
    <source>
        <dbReference type="PROSITE" id="PS50174"/>
    </source>
</evidence>
<accession>A0AAV6IBJ8</accession>